<comment type="subunit">
    <text evidence="5">The basic unit is a heterodimer which dimerizes to form tetramers. The heterotetramers trimerize; 6 large subunits form a core ring with 6 small subunits projecting outwards.</text>
</comment>
<keyword evidence="3 5" id="KW-0170">Cobalt</keyword>
<dbReference type="GO" id="GO:0009350">
    <property type="term" value="C:ethanolamine ammonia-lyase complex"/>
    <property type="evidence" value="ECO:0007669"/>
    <property type="project" value="UniProtKB-UniRule"/>
</dbReference>
<keyword evidence="1 5" id="KW-0846">Cobalamin</keyword>
<evidence type="ECO:0000313" key="6">
    <source>
        <dbReference type="EMBL" id="WLS01455.1"/>
    </source>
</evidence>
<dbReference type="Pfam" id="PF05985">
    <property type="entry name" value="EutC"/>
    <property type="match status" value="1"/>
</dbReference>
<comment type="subcellular location">
    <subcellularLocation>
        <location evidence="5">Bacterial microcompartment</location>
    </subcellularLocation>
</comment>
<feature type="binding site" evidence="5">
    <location>
        <position position="166"/>
    </location>
    <ligand>
        <name>adenosylcob(III)alamin</name>
        <dbReference type="ChEBI" id="CHEBI:18408"/>
    </ligand>
</feature>
<dbReference type="GO" id="GO:0046336">
    <property type="term" value="P:ethanolamine catabolic process"/>
    <property type="evidence" value="ECO:0007669"/>
    <property type="project" value="UniProtKB-UniRule"/>
</dbReference>
<dbReference type="EMBL" id="CP132309">
    <property type="protein sequence ID" value="WLS01455.1"/>
    <property type="molecule type" value="Genomic_DNA"/>
</dbReference>
<dbReference type="PANTHER" id="PTHR39330:SF1">
    <property type="entry name" value="ETHANOLAMINE AMMONIA-LYASE SMALL SUBUNIT"/>
    <property type="match status" value="1"/>
</dbReference>
<keyword evidence="6" id="KW-0614">Plasmid</keyword>
<dbReference type="InterPro" id="IPR042255">
    <property type="entry name" value="EutC_N"/>
</dbReference>
<keyword evidence="4 5" id="KW-1283">Bacterial microcompartment</keyword>
<reference evidence="6 7" key="1">
    <citation type="submission" date="2023-08" db="EMBL/GenBank/DDBJ databases">
        <title>Pathogen: clinical or host-associated sample.</title>
        <authorList>
            <person name="Hergert J."/>
            <person name="Casey R."/>
            <person name="Wagner J."/>
            <person name="Young E.L."/>
            <person name="Oakeson K.F."/>
        </authorList>
    </citation>
    <scope>NUCLEOTIDE SEQUENCE [LARGE SCALE GENOMIC DNA]</scope>
    <source>
        <strain evidence="6 7">1760953</strain>
        <plasmid evidence="6 7">unnamed7</plasmid>
    </source>
</reference>
<dbReference type="GO" id="GO:0006520">
    <property type="term" value="P:amino acid metabolic process"/>
    <property type="evidence" value="ECO:0007669"/>
    <property type="project" value="InterPro"/>
</dbReference>
<feature type="binding site" evidence="5">
    <location>
        <position position="216"/>
    </location>
    <ligand>
        <name>adenosylcob(III)alamin</name>
        <dbReference type="ChEBI" id="CHEBI:18408"/>
    </ligand>
</feature>
<dbReference type="RefSeq" id="WP_306041973.1">
    <property type="nucleotide sequence ID" value="NZ_CP132309.1"/>
</dbReference>
<organism evidence="6 7">
    <name type="scientific">Shinella sumterensis</name>
    <dbReference type="NCBI Taxonomy" id="1967501"/>
    <lineage>
        <taxon>Bacteria</taxon>
        <taxon>Pseudomonadati</taxon>
        <taxon>Pseudomonadota</taxon>
        <taxon>Alphaproteobacteria</taxon>
        <taxon>Hyphomicrobiales</taxon>
        <taxon>Rhizobiaceae</taxon>
        <taxon>Shinella</taxon>
    </lineage>
</organism>
<dbReference type="InterPro" id="IPR009246">
    <property type="entry name" value="EutC"/>
</dbReference>
<comment type="similarity">
    <text evidence="5">Belongs to the EutC family.</text>
</comment>
<geneLocation type="plasmid" evidence="6 7">
    <name>unnamed7</name>
</geneLocation>
<dbReference type="InterPro" id="IPR042251">
    <property type="entry name" value="EutC_C"/>
</dbReference>
<comment type="pathway">
    <text evidence="5">Amine and polyamine degradation; ethanolamine degradation.</text>
</comment>
<evidence type="ECO:0000256" key="3">
    <source>
        <dbReference type="ARBA" id="ARBA00023285"/>
    </source>
</evidence>
<keyword evidence="2 5" id="KW-0456">Lyase</keyword>
<dbReference type="PANTHER" id="PTHR39330">
    <property type="entry name" value="ETHANOLAMINE AMMONIA-LYASE LIGHT CHAIN"/>
    <property type="match status" value="1"/>
</dbReference>
<sequence>MKKPVQVFENDPRPAGDRALDFKAMTDARVALGRFGSGLPTRATQAFLLDHARAREAVWTLVDNAAMEASMADLGVEILTVESSARERNDYVRRPDLGRRLSDRSIALLAELRTELNYDVVIVVGDGLSASAVTINAKPLIAALLPLLRGLGLSLGPLVLASQARVALADPIGEALNSRVTIMLIGERPGLSASDSLGAYITYAPKPGTPDSARNCVSNIRDGGLSISEAAEAIVSLVGDMMRTHMSGVTLKAAVALLPDGR</sequence>
<name>A0AA50CVS6_9HYPH</name>
<dbReference type="HAMAP" id="MF_00601">
    <property type="entry name" value="EutC"/>
    <property type="match status" value="1"/>
</dbReference>
<protein>
    <recommendedName>
        <fullName evidence="5">Ethanolamine ammonia-lyase small subunit</fullName>
        <shortName evidence="5">EAL small subunit</shortName>
        <ecNumber evidence="5">4.3.1.7</ecNumber>
    </recommendedName>
</protein>
<dbReference type="GO" id="GO:0031419">
    <property type="term" value="F:cobalamin binding"/>
    <property type="evidence" value="ECO:0007669"/>
    <property type="project" value="UniProtKB-UniRule"/>
</dbReference>
<keyword evidence="7" id="KW-1185">Reference proteome</keyword>
<evidence type="ECO:0000256" key="5">
    <source>
        <dbReference type="HAMAP-Rule" id="MF_00601"/>
    </source>
</evidence>
<gene>
    <name evidence="5 6" type="primary">eutC</name>
    <name evidence="6" type="ORF">Q9313_28505</name>
</gene>
<comment type="cofactor">
    <cofactor evidence="5">
        <name>adenosylcob(III)alamin</name>
        <dbReference type="ChEBI" id="CHEBI:18408"/>
    </cofactor>
    <text evidence="5">Binds between the large and small subunits.</text>
</comment>
<dbReference type="AlphaFoldDB" id="A0AA50CVS6"/>
<evidence type="ECO:0000313" key="7">
    <source>
        <dbReference type="Proteomes" id="UP001234585"/>
    </source>
</evidence>
<dbReference type="GO" id="GO:0031471">
    <property type="term" value="C:ethanolamine degradation polyhedral organelle"/>
    <property type="evidence" value="ECO:0007669"/>
    <property type="project" value="UniProtKB-UniRule"/>
</dbReference>
<dbReference type="PIRSF" id="PIRSF018982">
    <property type="entry name" value="EutC"/>
    <property type="match status" value="1"/>
</dbReference>
<comment type="catalytic activity">
    <reaction evidence="5">
        <text>ethanolamine = acetaldehyde + NH4(+)</text>
        <dbReference type="Rhea" id="RHEA:15313"/>
        <dbReference type="ChEBI" id="CHEBI:15343"/>
        <dbReference type="ChEBI" id="CHEBI:28938"/>
        <dbReference type="ChEBI" id="CHEBI:57603"/>
        <dbReference type="EC" id="4.3.1.7"/>
    </reaction>
</comment>
<dbReference type="Proteomes" id="UP001234585">
    <property type="component" value="Plasmid unnamed7"/>
</dbReference>
<proteinExistence type="inferred from homology"/>
<evidence type="ECO:0000256" key="4">
    <source>
        <dbReference type="ARBA" id="ARBA00024446"/>
    </source>
</evidence>
<dbReference type="Gene3D" id="1.10.30.40">
    <property type="entry name" value="Ethanolamine ammonia-lyase light chain (EutC), N-terminal domain"/>
    <property type="match status" value="1"/>
</dbReference>
<evidence type="ECO:0000256" key="1">
    <source>
        <dbReference type="ARBA" id="ARBA00022628"/>
    </source>
</evidence>
<evidence type="ECO:0000256" key="2">
    <source>
        <dbReference type="ARBA" id="ARBA00023239"/>
    </source>
</evidence>
<dbReference type="EC" id="4.3.1.7" evidence="5"/>
<dbReference type="GO" id="GO:0008851">
    <property type="term" value="F:ethanolamine ammonia-lyase activity"/>
    <property type="evidence" value="ECO:0007669"/>
    <property type="project" value="UniProtKB-UniRule"/>
</dbReference>
<dbReference type="Gene3D" id="3.40.50.11240">
    <property type="entry name" value="Ethanolamine ammonia-lyase light chain (EutC)"/>
    <property type="match status" value="1"/>
</dbReference>
<accession>A0AA50CVS6</accession>
<feature type="binding site" evidence="5">
    <location>
        <position position="187"/>
    </location>
    <ligand>
        <name>adenosylcob(III)alamin</name>
        <dbReference type="ChEBI" id="CHEBI:18408"/>
    </ligand>
</feature>
<comment type="function">
    <text evidence="5">Catalyzes the deamination of various vicinal amino-alcohols to oxo compounds. Allows this organism to utilize ethanolamine as the sole source of nitrogen and carbon in the presence of external vitamin B12.</text>
</comment>
<dbReference type="NCBIfam" id="NF003971">
    <property type="entry name" value="PRK05465.1"/>
    <property type="match status" value="1"/>
</dbReference>